<name>A0A1F6XBK1_9BACT</name>
<organism evidence="1 2">
    <name type="scientific">Candidatus Nomurabacteria bacterium RIFCSPLOWO2_01_FULL_46_18</name>
    <dbReference type="NCBI Taxonomy" id="1801783"/>
    <lineage>
        <taxon>Bacteria</taxon>
        <taxon>Candidatus Nomuraibacteriota</taxon>
    </lineage>
</organism>
<comment type="caution">
    <text evidence="1">The sequence shown here is derived from an EMBL/GenBank/DDBJ whole genome shotgun (WGS) entry which is preliminary data.</text>
</comment>
<gene>
    <name evidence="1" type="ORF">A2933_00270</name>
</gene>
<sequence length="121" mass="13426">MSHNKVKILVVVAILIVVLGLSLFGRQLGIVNDDYSIVYFTTGEVYIGKLAIFPDLQLKDGYILQVTKDPADETKNNFQLNPIKDALWAPQVLHLVKDNLVFYGPLSPESNIAQTLAEQGK</sequence>
<reference evidence="1 2" key="1">
    <citation type="journal article" date="2016" name="Nat. Commun.">
        <title>Thousands of microbial genomes shed light on interconnected biogeochemical processes in an aquifer system.</title>
        <authorList>
            <person name="Anantharaman K."/>
            <person name="Brown C.T."/>
            <person name="Hug L.A."/>
            <person name="Sharon I."/>
            <person name="Castelle C.J."/>
            <person name="Probst A.J."/>
            <person name="Thomas B.C."/>
            <person name="Singh A."/>
            <person name="Wilkins M.J."/>
            <person name="Karaoz U."/>
            <person name="Brodie E.L."/>
            <person name="Williams K.H."/>
            <person name="Hubbard S.S."/>
            <person name="Banfield J.F."/>
        </authorList>
    </citation>
    <scope>NUCLEOTIDE SEQUENCE [LARGE SCALE GENOMIC DNA]</scope>
</reference>
<dbReference type="AlphaFoldDB" id="A0A1F6XBK1"/>
<dbReference type="Proteomes" id="UP000179381">
    <property type="component" value="Unassembled WGS sequence"/>
</dbReference>
<proteinExistence type="predicted"/>
<evidence type="ECO:0000313" key="1">
    <source>
        <dbReference type="EMBL" id="OGI91604.1"/>
    </source>
</evidence>
<protein>
    <submittedName>
        <fullName evidence="1">Uncharacterized protein</fullName>
    </submittedName>
</protein>
<accession>A0A1F6XBK1</accession>
<dbReference type="EMBL" id="MFVH01000025">
    <property type="protein sequence ID" value="OGI91604.1"/>
    <property type="molecule type" value="Genomic_DNA"/>
</dbReference>
<evidence type="ECO:0000313" key="2">
    <source>
        <dbReference type="Proteomes" id="UP000179381"/>
    </source>
</evidence>